<dbReference type="SUPFAM" id="SSF53955">
    <property type="entry name" value="Lysozyme-like"/>
    <property type="match status" value="1"/>
</dbReference>
<dbReference type="Proteomes" id="UP000037755">
    <property type="component" value="Unassembled WGS sequence"/>
</dbReference>
<comment type="caution">
    <text evidence="3">The sequence shown here is derived from an EMBL/GenBank/DDBJ whole genome shotgun (WGS) entry which is preliminary data.</text>
</comment>
<dbReference type="InterPro" id="IPR036950">
    <property type="entry name" value="PBP_transglycosylase"/>
</dbReference>
<dbReference type="OrthoDB" id="1429825at2"/>
<name>A0A0M8MFG6_9FLAO</name>
<dbReference type="InterPro" id="IPR001264">
    <property type="entry name" value="Glyco_trans_51"/>
</dbReference>
<feature type="transmembrane region" description="Helical" evidence="1">
    <location>
        <begin position="12"/>
        <end position="35"/>
    </location>
</feature>
<dbReference type="PATRIC" id="fig|1202724.3.peg.81"/>
<organism evidence="3 4">
    <name type="scientific">Flavobacterium akiainvivens</name>
    <dbReference type="NCBI Taxonomy" id="1202724"/>
    <lineage>
        <taxon>Bacteria</taxon>
        <taxon>Pseudomonadati</taxon>
        <taxon>Bacteroidota</taxon>
        <taxon>Flavobacteriia</taxon>
        <taxon>Flavobacteriales</taxon>
        <taxon>Flavobacteriaceae</taxon>
        <taxon>Flavobacterium</taxon>
    </lineage>
</organism>
<gene>
    <name evidence="3" type="ORF">AM493_00435</name>
</gene>
<sequence>MKKTLTKTLKSFTITILVIMACIYLVLETGGCVITTSKERQAIKKSLAEAPELPQNFLDVYEKVYPGSMSNTIWGYAFKERFSTVDFKYPVRDAAVTLAILRAKGTFWNTTFMAFMIENYATPQQCLQFNLSRFDFTRNCIGAEAASHYYFKKPLADLTDDEVLEILVMYQNPSLYNKQSSNPRKVAEFYKSFNRLKARYNSNLSVN</sequence>
<keyword evidence="4" id="KW-1185">Reference proteome</keyword>
<feature type="domain" description="Glycosyl transferase family 51" evidence="2">
    <location>
        <begin position="111"/>
        <end position="187"/>
    </location>
</feature>
<keyword evidence="1" id="KW-0472">Membrane</keyword>
<dbReference type="Gene3D" id="1.10.3810.10">
    <property type="entry name" value="Biosynthetic peptidoglycan transglycosylase-like"/>
    <property type="match status" value="1"/>
</dbReference>
<proteinExistence type="predicted"/>
<dbReference type="EMBL" id="LIYD01000005">
    <property type="protein sequence ID" value="KOS04677.1"/>
    <property type="molecule type" value="Genomic_DNA"/>
</dbReference>
<protein>
    <recommendedName>
        <fullName evidence="2">Glycosyl transferase family 51 domain-containing protein</fullName>
    </recommendedName>
</protein>
<dbReference type="AlphaFoldDB" id="A0A0M8MFG6"/>
<dbReference type="STRING" id="1202724.AM493_00435"/>
<keyword evidence="1" id="KW-0812">Transmembrane</keyword>
<dbReference type="Pfam" id="PF00912">
    <property type="entry name" value="Transgly"/>
    <property type="match status" value="1"/>
</dbReference>
<accession>A0A0M8MFG6</accession>
<dbReference type="PROSITE" id="PS51257">
    <property type="entry name" value="PROKAR_LIPOPROTEIN"/>
    <property type="match status" value="1"/>
</dbReference>
<reference evidence="3 4" key="1">
    <citation type="submission" date="2015-08" db="EMBL/GenBank/DDBJ databases">
        <title>Whole genome sequence of Flavobacterium akiainvivens IK-1T, from decaying Wikstroemia oahuensis, an endemic Hawaiian shrub.</title>
        <authorList>
            <person name="Wan X."/>
            <person name="Hou S."/>
            <person name="Saito J."/>
            <person name="Donachie S."/>
        </authorList>
    </citation>
    <scope>NUCLEOTIDE SEQUENCE [LARGE SCALE GENOMIC DNA]</scope>
    <source>
        <strain evidence="3 4">IK-1</strain>
    </source>
</reference>
<evidence type="ECO:0000313" key="4">
    <source>
        <dbReference type="Proteomes" id="UP000037755"/>
    </source>
</evidence>
<dbReference type="InterPro" id="IPR023346">
    <property type="entry name" value="Lysozyme-like_dom_sf"/>
</dbReference>
<keyword evidence="1" id="KW-1133">Transmembrane helix</keyword>
<dbReference type="RefSeq" id="WP_054405699.1">
    <property type="nucleotide sequence ID" value="NZ_LIYD01000005.1"/>
</dbReference>
<evidence type="ECO:0000313" key="3">
    <source>
        <dbReference type="EMBL" id="KOS04677.1"/>
    </source>
</evidence>
<evidence type="ECO:0000259" key="2">
    <source>
        <dbReference type="Pfam" id="PF00912"/>
    </source>
</evidence>
<evidence type="ECO:0000256" key="1">
    <source>
        <dbReference type="SAM" id="Phobius"/>
    </source>
</evidence>